<protein>
    <recommendedName>
        <fullName evidence="1">Trypsin-co-occurring domain-containing protein</fullName>
    </recommendedName>
</protein>
<name>A0A2T1DKZ1_9CYAN</name>
<dbReference type="InterPro" id="IPR045794">
    <property type="entry name" value="Trypco1"/>
</dbReference>
<dbReference type="AlphaFoldDB" id="A0A2T1DKZ1"/>
<proteinExistence type="predicted"/>
<comment type="caution">
    <text evidence="2">The sequence shown here is derived from an EMBL/GenBank/DDBJ whole genome shotgun (WGS) entry which is preliminary data.</text>
</comment>
<gene>
    <name evidence="2" type="ORF">C7B65_04170</name>
</gene>
<dbReference type="EMBL" id="PVWG01000003">
    <property type="protein sequence ID" value="PSB21143.1"/>
    <property type="molecule type" value="Genomic_DNA"/>
</dbReference>
<evidence type="ECO:0000313" key="2">
    <source>
        <dbReference type="EMBL" id="PSB21143.1"/>
    </source>
</evidence>
<dbReference type="NCBIfam" id="NF041216">
    <property type="entry name" value="CU044_2847_fam"/>
    <property type="match status" value="1"/>
</dbReference>
<accession>A0A2T1DKZ1</accession>
<keyword evidence="3" id="KW-1185">Reference proteome</keyword>
<evidence type="ECO:0000259" key="1">
    <source>
        <dbReference type="Pfam" id="PF19493"/>
    </source>
</evidence>
<reference evidence="2 3" key="1">
    <citation type="submission" date="2018-02" db="EMBL/GenBank/DDBJ databases">
        <authorList>
            <person name="Cohen D.B."/>
            <person name="Kent A.D."/>
        </authorList>
    </citation>
    <scope>NUCLEOTIDE SEQUENCE [LARGE SCALE GENOMIC DNA]</scope>
    <source>
        <strain evidence="2 3">ULC007</strain>
    </source>
</reference>
<organism evidence="2 3">
    <name type="scientific">Phormidesmis priestleyi ULC007</name>
    <dbReference type="NCBI Taxonomy" id="1920490"/>
    <lineage>
        <taxon>Bacteria</taxon>
        <taxon>Bacillati</taxon>
        <taxon>Cyanobacteriota</taxon>
        <taxon>Cyanophyceae</taxon>
        <taxon>Leptolyngbyales</taxon>
        <taxon>Leptolyngbyaceae</taxon>
        <taxon>Phormidesmis</taxon>
    </lineage>
</organism>
<evidence type="ECO:0000313" key="3">
    <source>
        <dbReference type="Proteomes" id="UP000238634"/>
    </source>
</evidence>
<sequence>MLETKLIQLEDGTLVEVEVPPDQARPISGGFADKVSESFDHIRPILIHVCRPIADAWQEINQEMNIEQAEVQIGLSFEGEGNLYITKSKAGANLMVKLTLKPKEPRQ</sequence>
<feature type="domain" description="Trypsin-co-occurring" evidence="1">
    <location>
        <begin position="7"/>
        <end position="100"/>
    </location>
</feature>
<dbReference type="RefSeq" id="WP_106253914.1">
    <property type="nucleotide sequence ID" value="NZ_PVWG01000003.1"/>
</dbReference>
<dbReference type="Proteomes" id="UP000238634">
    <property type="component" value="Unassembled WGS sequence"/>
</dbReference>
<reference evidence="2 3" key="2">
    <citation type="submission" date="2018-03" db="EMBL/GenBank/DDBJ databases">
        <title>The ancient ancestry and fast evolution of plastids.</title>
        <authorList>
            <person name="Moore K.R."/>
            <person name="Magnabosco C."/>
            <person name="Momper L."/>
            <person name="Gold D.A."/>
            <person name="Bosak T."/>
            <person name="Fournier G.P."/>
        </authorList>
    </citation>
    <scope>NUCLEOTIDE SEQUENCE [LARGE SCALE GENOMIC DNA]</scope>
    <source>
        <strain evidence="2 3">ULC007</strain>
    </source>
</reference>
<dbReference type="Pfam" id="PF19493">
    <property type="entry name" value="Trypco1"/>
    <property type="match status" value="1"/>
</dbReference>